<dbReference type="NCBIfam" id="TIGR01459">
    <property type="entry name" value="HAD-SF-IIA-hyp4"/>
    <property type="match status" value="1"/>
</dbReference>
<dbReference type="InterPro" id="IPR006357">
    <property type="entry name" value="HAD-SF_hydro_IIA"/>
</dbReference>
<name>A0A1I7MZ84_9HYPH</name>
<keyword evidence="2" id="KW-1185">Reference proteome</keyword>
<dbReference type="InterPro" id="IPR006356">
    <property type="entry name" value="HAD-SF_hydro_IIA_hyp3"/>
</dbReference>
<dbReference type="NCBIfam" id="TIGR01460">
    <property type="entry name" value="HAD-SF-IIA"/>
    <property type="match status" value="1"/>
</dbReference>
<dbReference type="AlphaFoldDB" id="A0A1I7MZ84"/>
<dbReference type="InterPro" id="IPR036412">
    <property type="entry name" value="HAD-like_sf"/>
</dbReference>
<organism evidence="1 2">
    <name type="scientific">Hyphomicrobium facile</name>
    <dbReference type="NCBI Taxonomy" id="51670"/>
    <lineage>
        <taxon>Bacteria</taxon>
        <taxon>Pseudomonadati</taxon>
        <taxon>Pseudomonadota</taxon>
        <taxon>Alphaproteobacteria</taxon>
        <taxon>Hyphomicrobiales</taxon>
        <taxon>Hyphomicrobiaceae</taxon>
        <taxon>Hyphomicrobium</taxon>
    </lineage>
</organism>
<protein>
    <submittedName>
        <fullName evidence="1">HAD-superfamily class IIA hydrolase, TIGR01459</fullName>
    </submittedName>
</protein>
<dbReference type="CDD" id="cd07525">
    <property type="entry name" value="HAD_like"/>
    <property type="match status" value="1"/>
</dbReference>
<evidence type="ECO:0000313" key="2">
    <source>
        <dbReference type="Proteomes" id="UP000199423"/>
    </source>
</evidence>
<dbReference type="Gene3D" id="3.40.50.1000">
    <property type="entry name" value="HAD superfamily/HAD-like"/>
    <property type="match status" value="2"/>
</dbReference>
<dbReference type="Pfam" id="PF13344">
    <property type="entry name" value="Hydrolase_6"/>
    <property type="match status" value="1"/>
</dbReference>
<dbReference type="GO" id="GO:0005737">
    <property type="term" value="C:cytoplasm"/>
    <property type="evidence" value="ECO:0007669"/>
    <property type="project" value="TreeGrafter"/>
</dbReference>
<dbReference type="GO" id="GO:0016791">
    <property type="term" value="F:phosphatase activity"/>
    <property type="evidence" value="ECO:0007669"/>
    <property type="project" value="TreeGrafter"/>
</dbReference>
<dbReference type="InterPro" id="IPR023214">
    <property type="entry name" value="HAD_sf"/>
</dbReference>
<dbReference type="SUPFAM" id="SSF56784">
    <property type="entry name" value="HAD-like"/>
    <property type="match status" value="1"/>
</dbReference>
<proteinExistence type="predicted"/>
<dbReference type="PANTHER" id="PTHR19288">
    <property type="entry name" value="4-NITROPHENYLPHOSPHATASE-RELATED"/>
    <property type="match status" value="1"/>
</dbReference>
<sequence length="284" mass="29407">MSAIPLFSSIVPFAASSDLWFVDIWGVLHNGVRPFASTVAACEAFRKQGGTALLVTNSPRPHDSVTRQLDSIGVARSAYDGIVSSGDVSRSLIAAWAGRPILHIGPSRDLPIFAGLGAVPGASADDADVAVCTGLYDDETETPENYSELLQKLKARDVPMVCANPDLKVERGGRIIYCAGAIASAYAALGGDVSYAGKPYQPIYDLALRTGSDIRGVPVPKDRVLAIGDGVATDIAGAAGFGIRSVFIASGIHVGSDEALTGAAGRLFPAGGPQPVALMQSLVW</sequence>
<dbReference type="RefSeq" id="WP_092864558.1">
    <property type="nucleotide sequence ID" value="NZ_FPCH01000001.1"/>
</dbReference>
<dbReference type="PANTHER" id="PTHR19288:SF90">
    <property type="entry name" value="OS08G0542600 PROTEIN"/>
    <property type="match status" value="1"/>
</dbReference>
<dbReference type="OrthoDB" id="9791073at2"/>
<evidence type="ECO:0000313" key="1">
    <source>
        <dbReference type="EMBL" id="SFV27737.1"/>
    </source>
</evidence>
<dbReference type="EMBL" id="FPCH01000001">
    <property type="protein sequence ID" value="SFV27737.1"/>
    <property type="molecule type" value="Genomic_DNA"/>
</dbReference>
<dbReference type="Proteomes" id="UP000199423">
    <property type="component" value="Unassembled WGS sequence"/>
</dbReference>
<gene>
    <name evidence="1" type="ORF">SAMN04488557_0834</name>
</gene>
<reference evidence="2" key="1">
    <citation type="submission" date="2016-10" db="EMBL/GenBank/DDBJ databases">
        <authorList>
            <person name="Varghese N."/>
            <person name="Submissions S."/>
        </authorList>
    </citation>
    <scope>NUCLEOTIDE SEQUENCE [LARGE SCALE GENOMIC DNA]</scope>
    <source>
        <strain evidence="2">DSM 1565</strain>
    </source>
</reference>
<dbReference type="STRING" id="51670.SAMN04488557_0834"/>
<keyword evidence="1" id="KW-0378">Hydrolase</keyword>
<accession>A0A1I7MZ84</accession>
<dbReference type="Pfam" id="PF13242">
    <property type="entry name" value="Hydrolase_like"/>
    <property type="match status" value="1"/>
</dbReference>